<evidence type="ECO:0000259" key="1">
    <source>
        <dbReference type="Pfam" id="PF01878"/>
    </source>
</evidence>
<evidence type="ECO:0000259" key="2">
    <source>
        <dbReference type="Pfam" id="PF07728"/>
    </source>
</evidence>
<protein>
    <submittedName>
        <fullName evidence="3">EVE domain-containing protein</fullName>
    </submittedName>
</protein>
<dbReference type="Gene3D" id="3.10.590.10">
    <property type="entry name" value="ph1033 like domains"/>
    <property type="match status" value="1"/>
</dbReference>
<dbReference type="SUPFAM" id="SSF88697">
    <property type="entry name" value="PUA domain-like"/>
    <property type="match status" value="1"/>
</dbReference>
<name>A0ABT1FRU5_9BACT</name>
<dbReference type="Gene3D" id="3.40.50.300">
    <property type="entry name" value="P-loop containing nucleotide triphosphate hydrolases"/>
    <property type="match status" value="1"/>
</dbReference>
<feature type="domain" description="ATPase dynein-related AAA" evidence="2">
    <location>
        <begin position="329"/>
        <end position="501"/>
    </location>
</feature>
<dbReference type="Pfam" id="PF01878">
    <property type="entry name" value="EVE"/>
    <property type="match status" value="1"/>
</dbReference>
<dbReference type="InterPro" id="IPR027417">
    <property type="entry name" value="P-loop_NTPase"/>
</dbReference>
<dbReference type="InterPro" id="IPR052934">
    <property type="entry name" value="Methyl-DNA_Rec/Restrict_Enz"/>
</dbReference>
<organism evidence="3 4">
    <name type="scientific">Runella salmonicolor</name>
    <dbReference type="NCBI Taxonomy" id="2950278"/>
    <lineage>
        <taxon>Bacteria</taxon>
        <taxon>Pseudomonadati</taxon>
        <taxon>Bacteroidota</taxon>
        <taxon>Cytophagia</taxon>
        <taxon>Cytophagales</taxon>
        <taxon>Spirosomataceae</taxon>
        <taxon>Runella</taxon>
    </lineage>
</organism>
<dbReference type="EMBL" id="JAMZEL010000008">
    <property type="protein sequence ID" value="MCP1384484.1"/>
    <property type="molecule type" value="Genomic_DNA"/>
</dbReference>
<sequence length="653" mass="76608">MTEEEQQKELVERIRAINHPEACRIFFKVLREMIDVVNLSENDSKLGFSVPDTKRAIVANLNFYVAFGIYHYRNNLSYYIILRKSDLERIKAIDKLQIEDQLAKSSPYLFGVIPFQDVHLLQNPLLLDYWQKCLLDVREDAKSSTRHGFHNVVVYKAAMDEGFREELFRKALENNQKRYWVFHSNPKVYDNKSQIKENDIVEFRVQKNVLNRIEIEDKVLFWISGDEAGVYGVGKVLHSPYLDEKWRVDVKILDKLVDYPIRRDVILKDLELSSIRVFENPQGVTNAEITEHQYYKILSLSEQTLYLEEPKPEYSVGIKIQKPQIPLNYVLYGPPGTGKTYEVQQLCRVYSHKFITFHQSFSYEEFVEGIRPETIGDKISYRVRKGVFYEACLEALRKADYQSFEGCITDAAETRKARFDRAEPVFMVIDEINRANISKVLGELITLIEPSKRLGAENELWVTLPYSQERFGVPPNLYILGTMNSADRSIALLDTALRRRFHFAERQPNETLLEGRVIETTDLGRLLRALNERIEFLHDRDHVIGHAYLMNIDTFEQLCKAMRDQIIPLLQEYFYDDWRKIQLVLADNDRWGKPTDCKLIQVKKQYTSSLERELFGEDLENAENVITYEPNPALAEGRFEDLPKDIFKWIYEK</sequence>
<dbReference type="PANTHER" id="PTHR37291:SF1">
    <property type="entry name" value="TYPE IV METHYL-DIRECTED RESTRICTION ENZYME ECOKMCRB SUBUNIT"/>
    <property type="match status" value="1"/>
</dbReference>
<dbReference type="Proteomes" id="UP001204772">
    <property type="component" value="Unassembled WGS sequence"/>
</dbReference>
<gene>
    <name evidence="3" type="ORF">NCI00_18745</name>
</gene>
<keyword evidence="4" id="KW-1185">Reference proteome</keyword>
<feature type="domain" description="EVE" evidence="1">
    <location>
        <begin position="178"/>
        <end position="299"/>
    </location>
</feature>
<evidence type="ECO:0000313" key="3">
    <source>
        <dbReference type="EMBL" id="MCP1384484.1"/>
    </source>
</evidence>
<dbReference type="Pfam" id="PF07728">
    <property type="entry name" value="AAA_5"/>
    <property type="match status" value="1"/>
</dbReference>
<proteinExistence type="predicted"/>
<dbReference type="PANTHER" id="PTHR37291">
    <property type="entry name" value="5-METHYLCYTOSINE-SPECIFIC RESTRICTION ENZYME B"/>
    <property type="match status" value="1"/>
</dbReference>
<dbReference type="RefSeq" id="WP_253530060.1">
    <property type="nucleotide sequence ID" value="NZ_JAMZEL010000008.1"/>
</dbReference>
<comment type="caution">
    <text evidence="3">The sequence shown here is derived from an EMBL/GenBank/DDBJ whole genome shotgun (WGS) entry which is preliminary data.</text>
</comment>
<accession>A0ABT1FRU5</accession>
<dbReference type="InterPro" id="IPR015947">
    <property type="entry name" value="PUA-like_sf"/>
</dbReference>
<evidence type="ECO:0000313" key="4">
    <source>
        <dbReference type="Proteomes" id="UP001204772"/>
    </source>
</evidence>
<reference evidence="3 4" key="1">
    <citation type="submission" date="2022-06" db="EMBL/GenBank/DDBJ databases">
        <title>Runella sp. S5 genome sequencing.</title>
        <authorList>
            <person name="Park S."/>
        </authorList>
    </citation>
    <scope>NUCLEOTIDE SEQUENCE [LARGE SCALE GENOMIC DNA]</scope>
    <source>
        <strain evidence="3 4">S5</strain>
    </source>
</reference>
<dbReference type="InterPro" id="IPR002740">
    <property type="entry name" value="EVE_domain"/>
</dbReference>
<dbReference type="InterPro" id="IPR011704">
    <property type="entry name" value="ATPase_dyneun-rel_AAA"/>
</dbReference>
<dbReference type="SUPFAM" id="SSF52540">
    <property type="entry name" value="P-loop containing nucleoside triphosphate hydrolases"/>
    <property type="match status" value="1"/>
</dbReference>